<sequence length="695" mass="75078">MADVEEPRFNSLAERIAALNAQKNFQAPPSTAGKRPPPPPPPVRAATITTTTTTTTTPSPSSQQPQNETAPVMPPRPVRASTEKLPPPLPRRTTTDIEKGDRPAPGPGLGRVLPPPLPSRDSSSAKGTPPALPSRRPSSNLTLPTPGGRRNSNSSDISYISTMSSLSLNQDGPTPRRGLPPPLEQAKLPPLPPTRRELEAKAKEEAANTPPLPRCVTEPPPQAMPELPSGRPSLPPRLPSRPAKSPLMNATEAPSPSLPARRLPPPPSSYKNPKSALELGFNNKPRPADDVPPPIPLASRPSISQIEAVRSASTPFPTAAAAAAASSSSSSSPPPSCLVCRDFSGPDTVAAQHPYTSLPRQDPISYLAHHLCSPFPSPTDKARAIFTWCHHNIAYDVHGFFNNCIPRGLTPAETIFSGKAVCEGYARVYEAIARAAGLHCIVVGGHGKGYGFSALKKGERCPPKDPTGHAWNAVMIDNDEWKLIDPCWGAGHLDGGTNGYKKQFSPGQFARSNEFFGRSHYPSDERHFHRRDGRVPSWEEYILGETGGEEPAGWMGDAEREGGLDQSNFEPKQKEICVSGAGEGSVTRFQFGKVCPHWVSEKHGRGRQMLICLVFGEDEKRAGGKERFVPLETDGFWWWLDVRTRDLGGVGKRVRLVGITTVDGRDARGLTGEEFKRVVGRKAFAMCGMVDWVLV</sequence>
<evidence type="ECO:0000256" key="1">
    <source>
        <dbReference type="SAM" id="MobiDB-lite"/>
    </source>
</evidence>
<dbReference type="PANTHER" id="PTHR46333:SF5">
    <property type="entry name" value="TRANSGLUTAMINASE-LIKE DOMAIN-CONTAINING PROTEIN"/>
    <property type="match status" value="1"/>
</dbReference>
<dbReference type="SMART" id="SM00460">
    <property type="entry name" value="TGc"/>
    <property type="match status" value="1"/>
</dbReference>
<feature type="compositionally biased region" description="Low complexity" evidence="1">
    <location>
        <begin position="151"/>
        <end position="177"/>
    </location>
</feature>
<dbReference type="Gene3D" id="3.10.620.30">
    <property type="match status" value="1"/>
</dbReference>
<evidence type="ECO:0000259" key="2">
    <source>
        <dbReference type="SMART" id="SM00460"/>
    </source>
</evidence>
<protein>
    <recommendedName>
        <fullName evidence="2">Transglutaminase-like domain-containing protein</fullName>
    </recommendedName>
</protein>
<dbReference type="InterPro" id="IPR052557">
    <property type="entry name" value="CAP/Cytokinesis_protein"/>
</dbReference>
<dbReference type="RefSeq" id="XP_062766788.1">
    <property type="nucleotide sequence ID" value="XM_062910813.1"/>
</dbReference>
<evidence type="ECO:0000313" key="4">
    <source>
        <dbReference type="Proteomes" id="UP001326199"/>
    </source>
</evidence>
<dbReference type="Proteomes" id="UP001326199">
    <property type="component" value="Unassembled WGS sequence"/>
</dbReference>
<proteinExistence type="predicted"/>
<feature type="compositionally biased region" description="Low complexity" evidence="1">
    <location>
        <begin position="44"/>
        <end position="62"/>
    </location>
</feature>
<dbReference type="InterPro" id="IPR038765">
    <property type="entry name" value="Papain-like_cys_pep_sf"/>
</dbReference>
<gene>
    <name evidence="3" type="ORF">QC763_303630</name>
</gene>
<name>A0ABR0HG48_9PEZI</name>
<dbReference type="PANTHER" id="PTHR46333">
    <property type="entry name" value="CYTOKINESIS PROTEIN 3"/>
    <property type="match status" value="1"/>
</dbReference>
<dbReference type="InterPro" id="IPR002931">
    <property type="entry name" value="Transglutaminase-like"/>
</dbReference>
<dbReference type="EMBL" id="JAFFHB010000004">
    <property type="protein sequence ID" value="KAK4666822.1"/>
    <property type="molecule type" value="Genomic_DNA"/>
</dbReference>
<keyword evidence="4" id="KW-1185">Reference proteome</keyword>
<comment type="caution">
    <text evidence="3">The sequence shown here is derived from an EMBL/GenBank/DDBJ whole genome shotgun (WGS) entry which is preliminary data.</text>
</comment>
<feature type="compositionally biased region" description="Pro residues" evidence="1">
    <location>
        <begin position="178"/>
        <end position="193"/>
    </location>
</feature>
<dbReference type="SUPFAM" id="SSF54001">
    <property type="entry name" value="Cysteine proteinases"/>
    <property type="match status" value="1"/>
</dbReference>
<organism evidence="3 4">
    <name type="scientific">Podospora pseudopauciseta</name>
    <dbReference type="NCBI Taxonomy" id="2093780"/>
    <lineage>
        <taxon>Eukaryota</taxon>
        <taxon>Fungi</taxon>
        <taxon>Dikarya</taxon>
        <taxon>Ascomycota</taxon>
        <taxon>Pezizomycotina</taxon>
        <taxon>Sordariomycetes</taxon>
        <taxon>Sordariomycetidae</taxon>
        <taxon>Sordariales</taxon>
        <taxon>Podosporaceae</taxon>
        <taxon>Podospora</taxon>
    </lineage>
</organism>
<feature type="domain" description="Transglutaminase-like" evidence="2">
    <location>
        <begin position="414"/>
        <end position="488"/>
    </location>
</feature>
<feature type="compositionally biased region" description="Basic and acidic residues" evidence="1">
    <location>
        <begin position="194"/>
        <end position="206"/>
    </location>
</feature>
<feature type="region of interest" description="Disordered" evidence="1">
    <location>
        <begin position="1"/>
        <end position="299"/>
    </location>
</feature>
<evidence type="ECO:0000313" key="3">
    <source>
        <dbReference type="EMBL" id="KAK4666822.1"/>
    </source>
</evidence>
<dbReference type="GeneID" id="87931156"/>
<feature type="compositionally biased region" description="Low complexity" evidence="1">
    <location>
        <begin position="240"/>
        <end position="261"/>
    </location>
</feature>
<accession>A0ABR0HG48</accession>
<dbReference type="Pfam" id="PF01841">
    <property type="entry name" value="Transglut_core"/>
    <property type="match status" value="1"/>
</dbReference>
<reference evidence="3 4" key="1">
    <citation type="journal article" date="2023" name="bioRxiv">
        <title>High-quality genome assemblies of four members of thePodospora anserinaspecies complex.</title>
        <authorList>
            <person name="Ament-Velasquez S.L."/>
            <person name="Vogan A.A."/>
            <person name="Wallerman O."/>
            <person name="Hartmann F."/>
            <person name="Gautier V."/>
            <person name="Silar P."/>
            <person name="Giraud T."/>
            <person name="Johannesson H."/>
        </authorList>
    </citation>
    <scope>NUCLEOTIDE SEQUENCE [LARGE SCALE GENOMIC DNA]</scope>
    <source>
        <strain evidence="3 4">CBS 411.78</strain>
    </source>
</reference>
<feature type="compositionally biased region" description="Pro residues" evidence="1">
    <location>
        <begin position="210"/>
        <end position="223"/>
    </location>
</feature>
<feature type="compositionally biased region" description="Basic and acidic residues" evidence="1">
    <location>
        <begin position="93"/>
        <end position="102"/>
    </location>
</feature>